<keyword evidence="3" id="KW-0597">Phosphoprotein</keyword>
<proteinExistence type="predicted"/>
<comment type="catalytic activity">
    <reaction evidence="1">
        <text>ATP + protein L-histidine = ADP + protein N-phospho-L-histidine.</text>
        <dbReference type="EC" id="2.7.13.3"/>
    </reaction>
</comment>
<keyword evidence="4" id="KW-1133">Transmembrane helix</keyword>
<evidence type="ECO:0000256" key="4">
    <source>
        <dbReference type="SAM" id="Phobius"/>
    </source>
</evidence>
<evidence type="ECO:0000313" key="6">
    <source>
        <dbReference type="EMBL" id="HHS29007.1"/>
    </source>
</evidence>
<keyword evidence="4" id="KW-0472">Membrane</keyword>
<dbReference type="InterPro" id="IPR004358">
    <property type="entry name" value="Sig_transdc_His_kin-like_C"/>
</dbReference>
<dbReference type="PANTHER" id="PTHR43547:SF2">
    <property type="entry name" value="HYBRID SIGNAL TRANSDUCTION HISTIDINE KINASE C"/>
    <property type="match status" value="1"/>
</dbReference>
<sequence>MNDRQGEPTVLKPFIPRGHPLAYLWVGVLIGAGAALLVAYPLILVINLIHDHLTFGVPFDLTHALSQGLKPRRWPYLIISGLGGALIGGALGRILQRIRENRLRLDNLHHEFEIQVTTLRHHYKNLALGIQGFANRIKRKMACLEEHFKACARQECLTYGQFYRDFDSLQQSVAVLEEASERLNHTLGQELLFLRALTSNNPALEPRDFYPFLQKCVQDLLALRFRDKDLRVDINGLPLGEVHESLILAFDPHIMEVILQNLLTNAMKNGNHIQIRVREGPPKVQVEVEDNGPGMDLKDLQRQLQAPGRPRDAESTHLGLKVSLHLLEKCQGRLLALCQPGKGATFIVEFPRLTVNQNISSQEEAQESKNLG</sequence>
<accession>A0A7V6A2I0</accession>
<feature type="domain" description="Histidine kinase" evidence="5">
    <location>
        <begin position="118"/>
        <end position="354"/>
    </location>
</feature>
<keyword evidence="4" id="KW-0812">Transmembrane</keyword>
<gene>
    <name evidence="6" type="ORF">ENV52_04825</name>
</gene>
<comment type="caution">
    <text evidence="6">The sequence shown here is derived from an EMBL/GenBank/DDBJ whole genome shotgun (WGS) entry which is preliminary data.</text>
</comment>
<dbReference type="AlphaFoldDB" id="A0A7V6A2I0"/>
<dbReference type="InterPro" id="IPR005467">
    <property type="entry name" value="His_kinase_dom"/>
</dbReference>
<keyword evidence="6" id="KW-0808">Transferase</keyword>
<dbReference type="GO" id="GO:0000155">
    <property type="term" value="F:phosphorelay sensor kinase activity"/>
    <property type="evidence" value="ECO:0007669"/>
    <property type="project" value="TreeGrafter"/>
</dbReference>
<dbReference type="Pfam" id="PF02518">
    <property type="entry name" value="HATPase_c"/>
    <property type="match status" value="1"/>
</dbReference>
<evidence type="ECO:0000256" key="1">
    <source>
        <dbReference type="ARBA" id="ARBA00000085"/>
    </source>
</evidence>
<keyword evidence="6" id="KW-0418">Kinase</keyword>
<dbReference type="InterPro" id="IPR003594">
    <property type="entry name" value="HATPase_dom"/>
</dbReference>
<dbReference type="InterPro" id="IPR036890">
    <property type="entry name" value="HATPase_C_sf"/>
</dbReference>
<dbReference type="PROSITE" id="PS50109">
    <property type="entry name" value="HIS_KIN"/>
    <property type="match status" value="1"/>
</dbReference>
<dbReference type="PRINTS" id="PR00344">
    <property type="entry name" value="BCTRLSENSOR"/>
</dbReference>
<name>A0A7V6A2I0_9BACT</name>
<dbReference type="EMBL" id="DTGR01000074">
    <property type="protein sequence ID" value="HHS29007.1"/>
    <property type="molecule type" value="Genomic_DNA"/>
</dbReference>
<feature type="transmembrane region" description="Helical" evidence="4">
    <location>
        <begin position="74"/>
        <end position="95"/>
    </location>
</feature>
<reference evidence="6" key="1">
    <citation type="journal article" date="2020" name="mSystems">
        <title>Genome- and Community-Level Interaction Insights into Carbon Utilization and Element Cycling Functions of Hydrothermarchaeota in Hydrothermal Sediment.</title>
        <authorList>
            <person name="Zhou Z."/>
            <person name="Liu Y."/>
            <person name="Xu W."/>
            <person name="Pan J."/>
            <person name="Luo Z.H."/>
            <person name="Li M."/>
        </authorList>
    </citation>
    <scope>NUCLEOTIDE SEQUENCE [LARGE SCALE GENOMIC DNA]</scope>
    <source>
        <strain evidence="6">SpSt-767</strain>
    </source>
</reference>
<dbReference type="EC" id="2.7.13.3" evidence="2"/>
<dbReference type="PANTHER" id="PTHR43547">
    <property type="entry name" value="TWO-COMPONENT HISTIDINE KINASE"/>
    <property type="match status" value="1"/>
</dbReference>
<evidence type="ECO:0000256" key="3">
    <source>
        <dbReference type="ARBA" id="ARBA00022553"/>
    </source>
</evidence>
<dbReference type="SUPFAM" id="SSF55874">
    <property type="entry name" value="ATPase domain of HSP90 chaperone/DNA topoisomerase II/histidine kinase"/>
    <property type="match status" value="1"/>
</dbReference>
<evidence type="ECO:0000259" key="5">
    <source>
        <dbReference type="PROSITE" id="PS50109"/>
    </source>
</evidence>
<dbReference type="SMART" id="SM00387">
    <property type="entry name" value="HATPase_c"/>
    <property type="match status" value="1"/>
</dbReference>
<protein>
    <recommendedName>
        <fullName evidence="2">histidine kinase</fullName>
        <ecNumber evidence="2">2.7.13.3</ecNumber>
    </recommendedName>
</protein>
<feature type="transmembrane region" description="Helical" evidence="4">
    <location>
        <begin position="21"/>
        <end position="49"/>
    </location>
</feature>
<dbReference type="Gene3D" id="3.30.565.10">
    <property type="entry name" value="Histidine kinase-like ATPase, C-terminal domain"/>
    <property type="match status" value="1"/>
</dbReference>
<organism evidence="6">
    <name type="scientific">Desulfobacca acetoxidans</name>
    <dbReference type="NCBI Taxonomy" id="60893"/>
    <lineage>
        <taxon>Bacteria</taxon>
        <taxon>Pseudomonadati</taxon>
        <taxon>Thermodesulfobacteriota</taxon>
        <taxon>Desulfobaccia</taxon>
        <taxon>Desulfobaccales</taxon>
        <taxon>Desulfobaccaceae</taxon>
        <taxon>Desulfobacca</taxon>
    </lineage>
</organism>
<evidence type="ECO:0000256" key="2">
    <source>
        <dbReference type="ARBA" id="ARBA00012438"/>
    </source>
</evidence>